<dbReference type="InterPro" id="IPR013656">
    <property type="entry name" value="PAS_4"/>
</dbReference>
<evidence type="ECO:0000313" key="3">
    <source>
        <dbReference type="Proteomes" id="UP000295705"/>
    </source>
</evidence>
<feature type="domain" description="PAS fold-4" evidence="1">
    <location>
        <begin position="99"/>
        <end position="205"/>
    </location>
</feature>
<evidence type="ECO:0000259" key="1">
    <source>
        <dbReference type="Pfam" id="PF08448"/>
    </source>
</evidence>
<reference evidence="2 3" key="1">
    <citation type="submission" date="2019-03" db="EMBL/GenBank/DDBJ databases">
        <title>Genomic Encyclopedia of Type Strains, Phase IV (KMG-IV): sequencing the most valuable type-strain genomes for metagenomic binning, comparative biology and taxonomic classification.</title>
        <authorList>
            <person name="Goeker M."/>
        </authorList>
    </citation>
    <scope>NUCLEOTIDE SEQUENCE [LARGE SCALE GENOMIC DNA]</scope>
    <source>
        <strain evidence="2 3">DSM 45775</strain>
    </source>
</reference>
<dbReference type="OrthoDB" id="5429992at2"/>
<organism evidence="2 3">
    <name type="scientific">Actinomycetospora succinea</name>
    <dbReference type="NCBI Taxonomy" id="663603"/>
    <lineage>
        <taxon>Bacteria</taxon>
        <taxon>Bacillati</taxon>
        <taxon>Actinomycetota</taxon>
        <taxon>Actinomycetes</taxon>
        <taxon>Pseudonocardiales</taxon>
        <taxon>Pseudonocardiaceae</taxon>
        <taxon>Actinomycetospora</taxon>
    </lineage>
</organism>
<dbReference type="Gene3D" id="3.30.450.20">
    <property type="entry name" value="PAS domain"/>
    <property type="match status" value="1"/>
</dbReference>
<comment type="caution">
    <text evidence="2">The sequence shown here is derived from an EMBL/GenBank/DDBJ whole genome shotgun (WGS) entry which is preliminary data.</text>
</comment>
<evidence type="ECO:0000313" key="2">
    <source>
        <dbReference type="EMBL" id="TDQ63157.1"/>
    </source>
</evidence>
<dbReference type="RefSeq" id="WP_133826120.1">
    <property type="nucleotide sequence ID" value="NZ_BAABHR010000038.1"/>
</dbReference>
<proteinExistence type="predicted"/>
<sequence>MITNRDLAVIPGHVARAALDAARAEMSERLAHRLMAGSLDRVQRVLLRLLARASLSDRATRVALRAEADELDAAVRAARDIIFSCSGPPPAPADPPVETALLDADGVIVWVDETWEEFCLANGGDPARTGVGRSFLALCDEAAATDDHSGVVAAAIRAALEGDLPAPTRVEVPCHAPTRPRFFDVLISSRRDDHGRVLGATVTLSEAVAAPVQPRPV</sequence>
<dbReference type="EMBL" id="SNYO01000002">
    <property type="protein sequence ID" value="TDQ63157.1"/>
    <property type="molecule type" value="Genomic_DNA"/>
</dbReference>
<name>A0A4R6VIR6_9PSEU</name>
<dbReference type="AlphaFoldDB" id="A0A4R6VIR6"/>
<keyword evidence="3" id="KW-1185">Reference proteome</keyword>
<dbReference type="Proteomes" id="UP000295705">
    <property type="component" value="Unassembled WGS sequence"/>
</dbReference>
<dbReference type="Pfam" id="PF08448">
    <property type="entry name" value="PAS_4"/>
    <property type="match status" value="1"/>
</dbReference>
<protein>
    <submittedName>
        <fullName evidence="2">PAS domain-containing protein</fullName>
    </submittedName>
</protein>
<gene>
    <name evidence="2" type="ORF">EV188_102814</name>
</gene>
<accession>A0A4R6VIR6</accession>